<dbReference type="InterPro" id="IPR027417">
    <property type="entry name" value="P-loop_NTPase"/>
</dbReference>
<accession>A0AAD2HP36</accession>
<comment type="caution">
    <text evidence="10">The sequence shown here is derived from an EMBL/GenBank/DDBJ whole genome shotgun (WGS) entry which is preliminary data.</text>
</comment>
<evidence type="ECO:0000259" key="9">
    <source>
        <dbReference type="PROSITE" id="PS50893"/>
    </source>
</evidence>
<dbReference type="SMART" id="SM00382">
    <property type="entry name" value="AAA"/>
    <property type="match status" value="2"/>
</dbReference>
<name>A0AAD2HP36_9AGAR</name>
<feature type="domain" description="ABC transporter" evidence="9">
    <location>
        <begin position="71"/>
        <end position="326"/>
    </location>
</feature>
<dbReference type="InterPro" id="IPR003593">
    <property type="entry name" value="AAA+_ATPase"/>
</dbReference>
<feature type="transmembrane region" description="Helical" evidence="8">
    <location>
        <begin position="553"/>
        <end position="571"/>
    </location>
</feature>
<keyword evidence="11" id="KW-1185">Reference proteome</keyword>
<organism evidence="10 11">
    <name type="scientific">Mycena citricolor</name>
    <dbReference type="NCBI Taxonomy" id="2018698"/>
    <lineage>
        <taxon>Eukaryota</taxon>
        <taxon>Fungi</taxon>
        <taxon>Dikarya</taxon>
        <taxon>Basidiomycota</taxon>
        <taxon>Agaricomycotina</taxon>
        <taxon>Agaricomycetes</taxon>
        <taxon>Agaricomycetidae</taxon>
        <taxon>Agaricales</taxon>
        <taxon>Marasmiineae</taxon>
        <taxon>Mycenaceae</taxon>
        <taxon>Mycena</taxon>
    </lineage>
</organism>
<evidence type="ECO:0000256" key="3">
    <source>
        <dbReference type="ARBA" id="ARBA00022692"/>
    </source>
</evidence>
<feature type="transmembrane region" description="Helical" evidence="8">
    <location>
        <begin position="697"/>
        <end position="719"/>
    </location>
</feature>
<proteinExistence type="predicted"/>
<evidence type="ECO:0000256" key="1">
    <source>
        <dbReference type="ARBA" id="ARBA00004141"/>
    </source>
</evidence>
<dbReference type="InterPro" id="IPR013525">
    <property type="entry name" value="ABC2_TM"/>
</dbReference>
<dbReference type="PROSITE" id="PS50893">
    <property type="entry name" value="ABC_TRANSPORTER_2"/>
    <property type="match status" value="2"/>
</dbReference>
<dbReference type="GO" id="GO:0016887">
    <property type="term" value="F:ATP hydrolysis activity"/>
    <property type="evidence" value="ECO:0007669"/>
    <property type="project" value="InterPro"/>
</dbReference>
<dbReference type="SUPFAM" id="SSF52540">
    <property type="entry name" value="P-loop containing nucleoside triphosphate hydrolases"/>
    <property type="match status" value="2"/>
</dbReference>
<dbReference type="GO" id="GO:0016020">
    <property type="term" value="C:membrane"/>
    <property type="evidence" value="ECO:0007669"/>
    <property type="project" value="UniProtKB-SubCell"/>
</dbReference>
<reference evidence="10" key="1">
    <citation type="submission" date="2023-11" db="EMBL/GenBank/DDBJ databases">
        <authorList>
            <person name="De Vega J J."/>
            <person name="De Vega J J."/>
        </authorList>
    </citation>
    <scope>NUCLEOTIDE SEQUENCE</scope>
</reference>
<feature type="transmembrane region" description="Helical" evidence="8">
    <location>
        <begin position="1242"/>
        <end position="1264"/>
    </location>
</feature>
<sequence>FTLVVQFGPPGDWYSTLCTLATTRVMAAELGDTGLILSLPPPTPYALTVTDLTIGAPPPRDASFAIGPIPVPLPSFLKPAAEKTGRPTRSTIVRNVSGSCKAGEMLAIIGGSGSGKTTLLNAIAGRLHGLPILDGQISFRPARDAATAGEANKPKLSKIIGFVRQNDYLLPHLTVRETLHFSAALRLPKTVDKKTVRAIVEQTIEELGLKECADTVVGGIFRKGISGGERRRLSIGCVLVTLPSVLILDEATTGLDATTSFFLLQTLSELAKRHSRTIILSLHAPRSDAFELFDQIMVLSKGDVVYSGPTSDSLGWFESRGCELKKETNPLDFLVDVTSVDNRSAEQEDESRTRVAALVQAWKDREAKPSSGPHPAPLTTMTHTISRGSEVGGIDDGRSGYSRPGSIQQTLILLRRSHLNVYRNYGQLVGFLIQSIGIGAFMGLTYFNLQGTPGDIQSLKVGQLVSVDGGKSELVKGATFQMYPGYYYLTQVYWIYKFCTDFVIFDREREDHLYGTFPYIIAEFTANLLPTTIPPTIYAVIFYVLSNMRRDPFASNLFIVVANASSFSFAVRLSSHLSTVHLHAMVDPGHGAVLGIHIPSMVANALSLFFTLSAGFSLTKVPVWLRWIKWLQVLVSCQFLRVSHPDSSTTFYSFRVVATTQFKGRKFACEGVTGVALSQCDGDNVLKGLEFSLDTPLIVYFAAEIAILVGLHVLAGLVMQFYKPGGVKHASAVGSESDTRGKETALTVQMDMDITRARIDVEVRNLGFAWVRRGGLGMRRSKQKSKVILSDISSVFPAGEISAIMLGAQGPSGAGKSTILQLLSNRRLNAGTGAHFEMTGDILFNGQPASSETRTAVAFVEQEDDYHLSALTVRETLRYAALLRLPAKMSRKRKIARAEEVLLMLGLKDCADVLVGGELVKGISGGEKRRLSLAVQMISDPSILVVDEPTSGLDSFIANNVMQCLKSIALSGRTVIVSIHQPRSDIFHALDNLLILAKGGHAVFSGKRKDAVAVMQSQGYPLPSVWFNPADHLLDLVTVDQRPGKATESKARVAALIEWRDQAAQQEKAQNEKQVTAESEEGVVPAASESRFTPVYIAFPVVAERMFKNLWRQKEAFWGRITQTPLAGLLLLMFYERLSFGPTGGQDRIGVNLQSTSALPFIGLINGIAIFPQDRQLFMHEYRSPAAYSVTTLILSYSLIEIPAQIIASLFYAIFMNVAVGMQTSARIYFEYALTIWTLQSLGESIALIFASFFDAMGIAVSLVSTTLSMVTQFSGILSLAVPFWLQVIAWGTPLKSSQRVQFINECEGLQFRCSPADITQGICTAVSGEQLLELYAFSDRNTAKLMGIAVAVAIAWRVLAWLALRARMARG</sequence>
<feature type="transmembrane region" description="Helical" evidence="8">
    <location>
        <begin position="1346"/>
        <end position="1365"/>
    </location>
</feature>
<feature type="transmembrane region" description="Helical" evidence="8">
    <location>
        <begin position="591"/>
        <end position="612"/>
    </location>
</feature>
<evidence type="ECO:0000313" key="11">
    <source>
        <dbReference type="Proteomes" id="UP001295794"/>
    </source>
</evidence>
<dbReference type="GO" id="GO:0140359">
    <property type="term" value="F:ABC-type transporter activity"/>
    <property type="evidence" value="ECO:0007669"/>
    <property type="project" value="InterPro"/>
</dbReference>
<dbReference type="Pfam" id="PF00005">
    <property type="entry name" value="ABC_tran"/>
    <property type="match status" value="2"/>
</dbReference>
<gene>
    <name evidence="10" type="ORF">MYCIT1_LOCUS30203</name>
</gene>
<dbReference type="InterPro" id="IPR003439">
    <property type="entry name" value="ABC_transporter-like_ATP-bd"/>
</dbReference>
<dbReference type="Proteomes" id="UP001295794">
    <property type="component" value="Unassembled WGS sequence"/>
</dbReference>
<keyword evidence="7 8" id="KW-0472">Membrane</keyword>
<evidence type="ECO:0000256" key="8">
    <source>
        <dbReference type="SAM" id="Phobius"/>
    </source>
</evidence>
<dbReference type="PROSITE" id="PS00211">
    <property type="entry name" value="ABC_TRANSPORTER_1"/>
    <property type="match status" value="2"/>
</dbReference>
<keyword evidence="4" id="KW-0547">Nucleotide-binding</keyword>
<keyword evidence="3 8" id="KW-0812">Transmembrane</keyword>
<keyword evidence="6 8" id="KW-1133">Transmembrane helix</keyword>
<evidence type="ECO:0000256" key="7">
    <source>
        <dbReference type="ARBA" id="ARBA00023136"/>
    </source>
</evidence>
<comment type="subcellular location">
    <subcellularLocation>
        <location evidence="1">Membrane</location>
        <topology evidence="1">Multi-pass membrane protein</topology>
    </subcellularLocation>
</comment>
<feature type="transmembrane region" description="Helical" evidence="8">
    <location>
        <begin position="1155"/>
        <end position="1172"/>
    </location>
</feature>
<evidence type="ECO:0000256" key="2">
    <source>
        <dbReference type="ARBA" id="ARBA00022448"/>
    </source>
</evidence>
<keyword evidence="5" id="KW-0067">ATP-binding</keyword>
<feature type="domain" description="ABC transporter" evidence="9">
    <location>
        <begin position="761"/>
        <end position="1024"/>
    </location>
</feature>
<evidence type="ECO:0000313" key="10">
    <source>
        <dbReference type="EMBL" id="CAK5279884.1"/>
    </source>
</evidence>
<protein>
    <recommendedName>
        <fullName evidence="9">ABC transporter domain-containing protein</fullName>
    </recommendedName>
</protein>
<feature type="transmembrane region" description="Helical" evidence="8">
    <location>
        <begin position="624"/>
        <end position="642"/>
    </location>
</feature>
<dbReference type="InterPro" id="IPR017871">
    <property type="entry name" value="ABC_transporter-like_CS"/>
</dbReference>
<dbReference type="InterPro" id="IPR050352">
    <property type="entry name" value="ABCG_transporters"/>
</dbReference>
<feature type="transmembrane region" description="Helical" evidence="8">
    <location>
        <begin position="1270"/>
        <end position="1291"/>
    </location>
</feature>
<evidence type="ECO:0000256" key="5">
    <source>
        <dbReference type="ARBA" id="ARBA00022840"/>
    </source>
</evidence>
<dbReference type="Pfam" id="PF01061">
    <property type="entry name" value="ABC2_membrane"/>
    <property type="match status" value="2"/>
</dbReference>
<feature type="non-terminal residue" evidence="10">
    <location>
        <position position="1"/>
    </location>
</feature>
<evidence type="ECO:0000256" key="4">
    <source>
        <dbReference type="ARBA" id="ARBA00022741"/>
    </source>
</evidence>
<dbReference type="PANTHER" id="PTHR48041:SF91">
    <property type="entry name" value="ABC TRANSPORTER G FAMILY MEMBER 28"/>
    <property type="match status" value="1"/>
</dbReference>
<evidence type="ECO:0000256" key="6">
    <source>
        <dbReference type="ARBA" id="ARBA00022989"/>
    </source>
</evidence>
<keyword evidence="2" id="KW-0813">Transport</keyword>
<dbReference type="Gene3D" id="3.40.50.300">
    <property type="entry name" value="P-loop containing nucleotide triphosphate hydrolases"/>
    <property type="match status" value="2"/>
</dbReference>
<feature type="transmembrane region" description="Helical" evidence="8">
    <location>
        <begin position="1117"/>
        <end position="1135"/>
    </location>
</feature>
<dbReference type="GO" id="GO:0005524">
    <property type="term" value="F:ATP binding"/>
    <property type="evidence" value="ECO:0007669"/>
    <property type="project" value="UniProtKB-KW"/>
</dbReference>
<dbReference type="PANTHER" id="PTHR48041">
    <property type="entry name" value="ABC TRANSPORTER G FAMILY MEMBER 28"/>
    <property type="match status" value="1"/>
</dbReference>
<dbReference type="EMBL" id="CAVNYO010000440">
    <property type="protein sequence ID" value="CAK5279884.1"/>
    <property type="molecule type" value="Genomic_DNA"/>
</dbReference>
<feature type="transmembrane region" description="Helical" evidence="8">
    <location>
        <begin position="425"/>
        <end position="449"/>
    </location>
</feature>